<feature type="transmembrane region" description="Helical" evidence="7">
    <location>
        <begin position="183"/>
        <end position="201"/>
    </location>
</feature>
<evidence type="ECO:0000313" key="10">
    <source>
        <dbReference type="Proteomes" id="UP001165378"/>
    </source>
</evidence>
<evidence type="ECO:0000256" key="5">
    <source>
        <dbReference type="ARBA" id="ARBA00022989"/>
    </source>
</evidence>
<sequence>MTTLAIGPSWLDPEYLISTFGLIGILAIVFAESGLLIGFFLPGDSLLFTTGLLVADGKYLDQPLWLVCLLLVIAAIAGDQVGYLFGRKVGPTLFTRPNSRLFKQENVAKANEFFEKYGPRSIVLARFVPIVRTFTPIVAGVANMKYRTFVLYNVIGGILWACGVTVLGYFLGQIGFVRTNIEFILIGIVALSVLPIVYEVLRARAGSRAARAEARSEEPQETHAGARRTD</sequence>
<name>A0AA41TZZ2_9ACTN</name>
<keyword evidence="5 7" id="KW-1133">Transmembrane helix</keyword>
<dbReference type="GO" id="GO:0005886">
    <property type="term" value="C:plasma membrane"/>
    <property type="evidence" value="ECO:0007669"/>
    <property type="project" value="UniProtKB-SubCell"/>
</dbReference>
<evidence type="ECO:0000256" key="6">
    <source>
        <dbReference type="ARBA" id="ARBA00023136"/>
    </source>
</evidence>
<proteinExistence type="inferred from homology"/>
<feature type="transmembrane region" description="Helical" evidence="7">
    <location>
        <begin position="149"/>
        <end position="171"/>
    </location>
</feature>
<evidence type="ECO:0000256" key="3">
    <source>
        <dbReference type="ARBA" id="ARBA00022475"/>
    </source>
</evidence>
<comment type="subcellular location">
    <subcellularLocation>
        <location evidence="1 7">Cell membrane</location>
        <topology evidence="1 7">Multi-pass membrane protein</topology>
    </subcellularLocation>
</comment>
<dbReference type="InterPro" id="IPR032816">
    <property type="entry name" value="VTT_dom"/>
</dbReference>
<organism evidence="9 10">
    <name type="scientific">Yinghuangia soli</name>
    <dbReference type="NCBI Taxonomy" id="2908204"/>
    <lineage>
        <taxon>Bacteria</taxon>
        <taxon>Bacillati</taxon>
        <taxon>Actinomycetota</taxon>
        <taxon>Actinomycetes</taxon>
        <taxon>Kitasatosporales</taxon>
        <taxon>Streptomycetaceae</taxon>
        <taxon>Yinghuangia</taxon>
    </lineage>
</organism>
<dbReference type="Proteomes" id="UP001165378">
    <property type="component" value="Unassembled WGS sequence"/>
</dbReference>
<comment type="caution">
    <text evidence="9">The sequence shown here is derived from an EMBL/GenBank/DDBJ whole genome shotgun (WGS) entry which is preliminary data.</text>
</comment>
<dbReference type="AlphaFoldDB" id="A0AA41TZZ2"/>
<feature type="domain" description="VTT" evidence="8">
    <location>
        <begin position="41"/>
        <end position="169"/>
    </location>
</feature>
<dbReference type="InterPro" id="IPR032818">
    <property type="entry name" value="DedA-like"/>
</dbReference>
<gene>
    <name evidence="9" type="ORF">LZ495_19080</name>
</gene>
<dbReference type="RefSeq" id="WP_235053541.1">
    <property type="nucleotide sequence ID" value="NZ_JAKFHA010000010.1"/>
</dbReference>
<feature type="transmembrane region" description="Helical" evidence="7">
    <location>
        <begin position="20"/>
        <end position="43"/>
    </location>
</feature>
<keyword evidence="4 7" id="KW-0812">Transmembrane</keyword>
<feature type="transmembrane region" description="Helical" evidence="7">
    <location>
        <begin position="64"/>
        <end position="85"/>
    </location>
</feature>
<evidence type="ECO:0000256" key="2">
    <source>
        <dbReference type="ARBA" id="ARBA00010792"/>
    </source>
</evidence>
<evidence type="ECO:0000256" key="4">
    <source>
        <dbReference type="ARBA" id="ARBA00022692"/>
    </source>
</evidence>
<evidence type="ECO:0000259" key="8">
    <source>
        <dbReference type="Pfam" id="PF09335"/>
    </source>
</evidence>
<dbReference type="Pfam" id="PF09335">
    <property type="entry name" value="VTT_dom"/>
    <property type="match status" value="1"/>
</dbReference>
<evidence type="ECO:0000256" key="7">
    <source>
        <dbReference type="RuleBase" id="RU367016"/>
    </source>
</evidence>
<accession>A0AA41TZZ2</accession>
<comment type="similarity">
    <text evidence="2 7">Belongs to the DedA family.</text>
</comment>
<evidence type="ECO:0000256" key="1">
    <source>
        <dbReference type="ARBA" id="ARBA00004651"/>
    </source>
</evidence>
<keyword evidence="3 7" id="KW-1003">Cell membrane</keyword>
<keyword evidence="10" id="KW-1185">Reference proteome</keyword>
<evidence type="ECO:0000313" key="9">
    <source>
        <dbReference type="EMBL" id="MCF2529303.1"/>
    </source>
</evidence>
<dbReference type="PANTHER" id="PTHR30353">
    <property type="entry name" value="INNER MEMBRANE PROTEIN DEDA-RELATED"/>
    <property type="match status" value="1"/>
</dbReference>
<dbReference type="EMBL" id="JAKFHA010000010">
    <property type="protein sequence ID" value="MCF2529303.1"/>
    <property type="molecule type" value="Genomic_DNA"/>
</dbReference>
<protein>
    <submittedName>
        <fullName evidence="9">VTT domain-containing protein</fullName>
    </submittedName>
</protein>
<keyword evidence="6 7" id="KW-0472">Membrane</keyword>
<reference evidence="9" key="1">
    <citation type="submission" date="2022-01" db="EMBL/GenBank/DDBJ databases">
        <title>Genome-Based Taxonomic Classification of the Phylum Actinobacteria.</title>
        <authorList>
            <person name="Gao Y."/>
        </authorList>
    </citation>
    <scope>NUCLEOTIDE SEQUENCE</scope>
    <source>
        <strain evidence="9">KLBMP 8922</strain>
    </source>
</reference>
<dbReference type="PANTHER" id="PTHR30353:SF0">
    <property type="entry name" value="TRANSMEMBRANE PROTEIN"/>
    <property type="match status" value="1"/>
</dbReference>